<sequence>MYSMSSQSANMTLGVTAAWGLETGGWSVVTVRQLESADADDDSCAGSDESELAGSCGFCCRLCESSESAGELAADAGVVGGPWLVLPPLLSTRFFRRKRRTCDLWQKRRMM</sequence>
<name>A0A0E0CP02_9ORYZ</name>
<keyword evidence="2" id="KW-1185">Reference proteome</keyword>
<accession>A0A0E0CP02</accession>
<protein>
    <submittedName>
        <fullName evidence="1">Uncharacterized protein</fullName>
    </submittedName>
</protein>
<evidence type="ECO:0000313" key="1">
    <source>
        <dbReference type="EnsemblPlants" id="OMERI02G25070.1"/>
    </source>
</evidence>
<dbReference type="Proteomes" id="UP000008021">
    <property type="component" value="Chromosome 2"/>
</dbReference>
<dbReference type="Gramene" id="OMERI02G25070.1">
    <property type="protein sequence ID" value="OMERI02G25070.1"/>
    <property type="gene ID" value="OMERI02G25070"/>
</dbReference>
<organism evidence="1">
    <name type="scientific">Oryza meridionalis</name>
    <dbReference type="NCBI Taxonomy" id="40149"/>
    <lineage>
        <taxon>Eukaryota</taxon>
        <taxon>Viridiplantae</taxon>
        <taxon>Streptophyta</taxon>
        <taxon>Embryophyta</taxon>
        <taxon>Tracheophyta</taxon>
        <taxon>Spermatophyta</taxon>
        <taxon>Magnoliopsida</taxon>
        <taxon>Liliopsida</taxon>
        <taxon>Poales</taxon>
        <taxon>Poaceae</taxon>
        <taxon>BOP clade</taxon>
        <taxon>Oryzoideae</taxon>
        <taxon>Oryzeae</taxon>
        <taxon>Oryzinae</taxon>
        <taxon>Oryza</taxon>
    </lineage>
</organism>
<dbReference type="HOGENOM" id="CLU_2376490_0_0_1"/>
<reference evidence="1" key="2">
    <citation type="submission" date="2018-05" db="EMBL/GenBank/DDBJ databases">
        <title>OmerRS3 (Oryza meridionalis Reference Sequence Version 3).</title>
        <authorList>
            <person name="Zhang J."/>
            <person name="Kudrna D."/>
            <person name="Lee S."/>
            <person name="Talag J."/>
            <person name="Welchert J."/>
            <person name="Wing R.A."/>
        </authorList>
    </citation>
    <scope>NUCLEOTIDE SEQUENCE [LARGE SCALE GENOMIC DNA]</scope>
    <source>
        <strain evidence="1">cv. OR44</strain>
    </source>
</reference>
<evidence type="ECO:0000313" key="2">
    <source>
        <dbReference type="Proteomes" id="UP000008021"/>
    </source>
</evidence>
<reference evidence="1" key="1">
    <citation type="submission" date="2015-04" db="UniProtKB">
        <authorList>
            <consortium name="EnsemblPlants"/>
        </authorList>
    </citation>
    <scope>IDENTIFICATION</scope>
</reference>
<dbReference type="AlphaFoldDB" id="A0A0E0CP02"/>
<dbReference type="EnsemblPlants" id="OMERI02G25070.1">
    <property type="protein sequence ID" value="OMERI02G25070.1"/>
    <property type="gene ID" value="OMERI02G25070"/>
</dbReference>
<proteinExistence type="predicted"/>